<reference evidence="1 2" key="1">
    <citation type="submission" date="2016-12" db="EMBL/GenBank/DDBJ databases">
        <authorList>
            <person name="Song W.-J."/>
            <person name="Kurnit D.M."/>
        </authorList>
    </citation>
    <scope>NUCLEOTIDE SEQUENCE [LARGE SCALE GENOMIC DNA]</scope>
    <source>
        <strain evidence="1 2">IMCC3135</strain>
    </source>
</reference>
<organism evidence="1 2">
    <name type="scientific">Granulosicoccus antarcticus IMCC3135</name>
    <dbReference type="NCBI Taxonomy" id="1192854"/>
    <lineage>
        <taxon>Bacteria</taxon>
        <taxon>Pseudomonadati</taxon>
        <taxon>Pseudomonadota</taxon>
        <taxon>Gammaproteobacteria</taxon>
        <taxon>Chromatiales</taxon>
        <taxon>Granulosicoccaceae</taxon>
        <taxon>Granulosicoccus</taxon>
    </lineage>
</organism>
<name>A0A2Z2NP50_9GAMM</name>
<dbReference type="EMBL" id="CP018632">
    <property type="protein sequence ID" value="ASJ73019.1"/>
    <property type="molecule type" value="Genomic_DNA"/>
</dbReference>
<keyword evidence="2" id="KW-1185">Reference proteome</keyword>
<sequence>MDLQRTVPWGRDFDEYSEMFSLSSLKAGDTVIGCGDGPASFNAEATSRGICVTSVDPLYTFSRAELEQRIEQARNEVMPQVRAKVDDYIWQTIESPEELERRRMQAMRVFLKDYEEGCRAGRYIAASLPKLPYQDNAFDYGLCSHLLFLYSPQLDEELHIQSVLELCRVAREVRIYPLVSIENNQRSGHLPAVLSALAEVGYHSEEVPVSYEFQRGARAMLRIST</sequence>
<evidence type="ECO:0008006" key="3">
    <source>
        <dbReference type="Google" id="ProtNLM"/>
    </source>
</evidence>
<accession>A0A2Z2NP50</accession>
<evidence type="ECO:0000313" key="1">
    <source>
        <dbReference type="EMBL" id="ASJ73019.1"/>
    </source>
</evidence>
<proteinExistence type="predicted"/>
<dbReference type="Proteomes" id="UP000250079">
    <property type="component" value="Chromosome"/>
</dbReference>
<dbReference type="AlphaFoldDB" id="A0A2Z2NP50"/>
<dbReference type="KEGG" id="gai:IMCC3135_14670"/>
<protein>
    <recommendedName>
        <fullName evidence="3">SAM-dependent methyltransferase</fullName>
    </recommendedName>
</protein>
<gene>
    <name evidence="1" type="ORF">IMCC3135_14670</name>
</gene>
<evidence type="ECO:0000313" key="2">
    <source>
        <dbReference type="Proteomes" id="UP000250079"/>
    </source>
</evidence>
<dbReference type="RefSeq" id="WP_205738047.1">
    <property type="nucleotide sequence ID" value="NZ_CP018632.1"/>
</dbReference>